<dbReference type="AlphaFoldDB" id="A0A6P5JSU5"/>
<dbReference type="CDD" id="cd22622">
    <property type="entry name" value="Kunitz_HAI2_2-like"/>
    <property type="match status" value="1"/>
</dbReference>
<keyword evidence="11 18" id="KW-0472">Membrane</keyword>
<evidence type="ECO:0000256" key="9">
    <source>
        <dbReference type="ARBA" id="ARBA00022900"/>
    </source>
</evidence>
<keyword evidence="3" id="KW-1003">Cell membrane</keyword>
<evidence type="ECO:0000256" key="19">
    <source>
        <dbReference type="SAM" id="SignalP"/>
    </source>
</evidence>
<evidence type="ECO:0000256" key="3">
    <source>
        <dbReference type="ARBA" id="ARBA00022475"/>
    </source>
</evidence>
<protein>
    <recommendedName>
        <fullName evidence="15">Kunitz-type protease inhibitor 2</fullName>
    </recommendedName>
    <alternativeName>
        <fullName evidence="16">Hepatocyte growth factor activator inhibitor type 2</fullName>
    </alternativeName>
</protein>
<evidence type="ECO:0000256" key="1">
    <source>
        <dbReference type="ARBA" id="ARBA00004251"/>
    </source>
</evidence>
<keyword evidence="13" id="KW-0325">Glycoprotein</keyword>
<evidence type="ECO:0000256" key="6">
    <source>
        <dbReference type="ARBA" id="ARBA00022692"/>
    </source>
</evidence>
<dbReference type="InterPro" id="IPR020901">
    <property type="entry name" value="Prtase_inh_Kunz-CS"/>
</dbReference>
<keyword evidence="10 18" id="KW-1133">Transmembrane helix</keyword>
<organism evidence="21 22">
    <name type="scientific">Phascolarctos cinereus</name>
    <name type="common">Koala</name>
    <dbReference type="NCBI Taxonomy" id="38626"/>
    <lineage>
        <taxon>Eukaryota</taxon>
        <taxon>Metazoa</taxon>
        <taxon>Chordata</taxon>
        <taxon>Craniata</taxon>
        <taxon>Vertebrata</taxon>
        <taxon>Euteleostomi</taxon>
        <taxon>Mammalia</taxon>
        <taxon>Metatheria</taxon>
        <taxon>Diprotodontia</taxon>
        <taxon>Phascolarctidae</taxon>
        <taxon>Phascolarctos</taxon>
    </lineage>
</organism>
<evidence type="ECO:0000256" key="7">
    <source>
        <dbReference type="ARBA" id="ARBA00022729"/>
    </source>
</evidence>
<dbReference type="GO" id="GO:0005737">
    <property type="term" value="C:cytoplasm"/>
    <property type="evidence" value="ECO:0007669"/>
    <property type="project" value="UniProtKB-SubCell"/>
</dbReference>
<dbReference type="GO" id="GO:0004867">
    <property type="term" value="F:serine-type endopeptidase inhibitor activity"/>
    <property type="evidence" value="ECO:0007669"/>
    <property type="project" value="UniProtKB-KW"/>
</dbReference>
<dbReference type="Pfam" id="PF00014">
    <property type="entry name" value="Kunitz_BPTI"/>
    <property type="match status" value="1"/>
</dbReference>
<dbReference type="SUPFAM" id="SSF57362">
    <property type="entry name" value="BPTI-like"/>
    <property type="match status" value="1"/>
</dbReference>
<keyword evidence="4" id="KW-0963">Cytoplasm</keyword>
<evidence type="ECO:0000313" key="22">
    <source>
        <dbReference type="RefSeq" id="XP_020834436.1"/>
    </source>
</evidence>
<dbReference type="CTD" id="10653"/>
<dbReference type="InterPro" id="IPR036880">
    <property type="entry name" value="Kunitz_BPTI_sf"/>
</dbReference>
<evidence type="ECO:0000256" key="5">
    <source>
        <dbReference type="ARBA" id="ARBA00022690"/>
    </source>
</evidence>
<dbReference type="Proteomes" id="UP000515140">
    <property type="component" value="Unplaced"/>
</dbReference>
<dbReference type="PROSITE" id="PS50279">
    <property type="entry name" value="BPTI_KUNITZ_2"/>
    <property type="match status" value="1"/>
</dbReference>
<evidence type="ECO:0000256" key="13">
    <source>
        <dbReference type="ARBA" id="ARBA00023180"/>
    </source>
</evidence>
<dbReference type="PANTHER" id="PTHR47247">
    <property type="entry name" value="KUNITZ-TYPE PROTEASE INHIBITOR 2"/>
    <property type="match status" value="1"/>
</dbReference>
<evidence type="ECO:0000256" key="14">
    <source>
        <dbReference type="ARBA" id="ARBA00061907"/>
    </source>
</evidence>
<accession>A0A6P5JSU5</accession>
<dbReference type="PANTHER" id="PTHR47247:SF1">
    <property type="entry name" value="KUNITZ-TYPE PROTEASE INHIBITOR 2"/>
    <property type="match status" value="1"/>
</dbReference>
<evidence type="ECO:0000256" key="17">
    <source>
        <dbReference type="SAM" id="MobiDB-lite"/>
    </source>
</evidence>
<keyword evidence="6 18" id="KW-0812">Transmembrane</keyword>
<evidence type="ECO:0000256" key="15">
    <source>
        <dbReference type="ARBA" id="ARBA00071442"/>
    </source>
</evidence>
<evidence type="ECO:0000256" key="18">
    <source>
        <dbReference type="SAM" id="Phobius"/>
    </source>
</evidence>
<dbReference type="Gene3D" id="4.10.410.10">
    <property type="entry name" value="Pancreatic trypsin inhibitor Kunitz domain"/>
    <property type="match status" value="1"/>
</dbReference>
<evidence type="ECO:0000256" key="12">
    <source>
        <dbReference type="ARBA" id="ARBA00023157"/>
    </source>
</evidence>
<keyword evidence="8" id="KW-0677">Repeat</keyword>
<evidence type="ECO:0000256" key="2">
    <source>
        <dbReference type="ARBA" id="ARBA00004496"/>
    </source>
</evidence>
<keyword evidence="12" id="KW-1015">Disulfide bond</keyword>
<keyword evidence="5 22" id="KW-0646">Protease inhibitor</keyword>
<evidence type="ECO:0000256" key="4">
    <source>
        <dbReference type="ARBA" id="ARBA00022490"/>
    </source>
</evidence>
<dbReference type="RefSeq" id="XP_020834436.1">
    <property type="nucleotide sequence ID" value="XM_020978777.1"/>
</dbReference>
<evidence type="ECO:0000256" key="10">
    <source>
        <dbReference type="ARBA" id="ARBA00022989"/>
    </source>
</evidence>
<dbReference type="FunFam" id="4.10.410.10:FF:000014">
    <property type="entry name" value="Serine peptidase inhibitor, Kunitz type, 2"/>
    <property type="match status" value="1"/>
</dbReference>
<feature type="transmembrane region" description="Helical" evidence="18">
    <location>
        <begin position="134"/>
        <end position="157"/>
    </location>
</feature>
<name>A0A6P5JSU5_PHACI</name>
<feature type="domain" description="BPTI/Kunitz inhibitor" evidence="20">
    <location>
        <begin position="65"/>
        <end position="115"/>
    </location>
</feature>
<evidence type="ECO:0000256" key="16">
    <source>
        <dbReference type="ARBA" id="ARBA00082650"/>
    </source>
</evidence>
<dbReference type="PROSITE" id="PS00280">
    <property type="entry name" value="BPTI_KUNITZ_1"/>
    <property type="match status" value="1"/>
</dbReference>
<keyword evidence="9" id="KW-0722">Serine protease inhibitor</keyword>
<feature type="chain" id="PRO_5027716098" description="Kunitz-type protease inhibitor 2" evidence="19">
    <location>
        <begin position="27"/>
        <end position="188"/>
    </location>
</feature>
<sequence>MGQQLRRFQTLLALLGALLLTGAAWGFDDSPASTSDAEEPADLQAPPKQDSEVFPSNDFNYEEYCAAKAVTGPCRAAFPRWYFDIENTTCAHFIYGGCRGNKNSYLTQEDCMTKCFGKHNHKSSHPVMPHSTKAVALAVLLAVMAAILLGAMVVIFIKIARKHQMNAFNTVWSPIDDKEYLVKSAYAL</sequence>
<dbReference type="GO" id="GO:0005886">
    <property type="term" value="C:plasma membrane"/>
    <property type="evidence" value="ECO:0007669"/>
    <property type="project" value="UniProtKB-SubCell"/>
</dbReference>
<comment type="subunit">
    <text evidence="14">Interacts with TMPRSS13; the interaction promotes the phosphorylation and cell membrane localization of TMPRSS13.</text>
</comment>
<keyword evidence="7 19" id="KW-0732">Signal</keyword>
<proteinExistence type="predicted"/>
<evidence type="ECO:0000313" key="21">
    <source>
        <dbReference type="Proteomes" id="UP000515140"/>
    </source>
</evidence>
<reference evidence="22" key="1">
    <citation type="submission" date="2025-08" db="UniProtKB">
        <authorList>
            <consortium name="RefSeq"/>
        </authorList>
    </citation>
    <scope>IDENTIFICATION</scope>
    <source>
        <tissue evidence="22">Spleen</tissue>
    </source>
</reference>
<dbReference type="SMART" id="SM00131">
    <property type="entry name" value="KU"/>
    <property type="match status" value="1"/>
</dbReference>
<feature type="signal peptide" evidence="19">
    <location>
        <begin position="1"/>
        <end position="26"/>
    </location>
</feature>
<dbReference type="InterPro" id="IPR002223">
    <property type="entry name" value="Kunitz_BPTI"/>
</dbReference>
<dbReference type="GeneID" id="110202546"/>
<gene>
    <name evidence="22" type="primary">SPINT2</name>
</gene>
<evidence type="ECO:0000256" key="8">
    <source>
        <dbReference type="ARBA" id="ARBA00022737"/>
    </source>
</evidence>
<evidence type="ECO:0000259" key="20">
    <source>
        <dbReference type="PROSITE" id="PS50279"/>
    </source>
</evidence>
<evidence type="ECO:0000256" key="11">
    <source>
        <dbReference type="ARBA" id="ARBA00023136"/>
    </source>
</evidence>
<dbReference type="PRINTS" id="PR00759">
    <property type="entry name" value="BASICPTASE"/>
</dbReference>
<feature type="region of interest" description="Disordered" evidence="17">
    <location>
        <begin position="30"/>
        <end position="50"/>
    </location>
</feature>
<keyword evidence="21" id="KW-1185">Reference proteome</keyword>
<comment type="subcellular location">
    <subcellularLocation>
        <location evidence="1">Cell membrane</location>
        <topology evidence="1">Single-pass type I membrane protein</topology>
    </subcellularLocation>
    <subcellularLocation>
        <location evidence="2">Cytoplasm</location>
    </subcellularLocation>
</comment>